<gene>
    <name evidence="2" type="ORF">SI7747_01001068</name>
</gene>
<feature type="compositionally biased region" description="Basic and acidic residues" evidence="1">
    <location>
        <begin position="10"/>
        <end position="23"/>
    </location>
</feature>
<dbReference type="Proteomes" id="UP001189122">
    <property type="component" value="Unassembled WGS sequence"/>
</dbReference>
<protein>
    <submittedName>
        <fullName evidence="2">Uncharacterized protein</fullName>
    </submittedName>
</protein>
<accession>A0A7I8IAB8</accession>
<evidence type="ECO:0000313" key="2">
    <source>
        <dbReference type="EMBL" id="CAA2614694.1"/>
    </source>
</evidence>
<sequence>MSEWGMYGSRGERKNVKERGENV</sequence>
<evidence type="ECO:0000256" key="1">
    <source>
        <dbReference type="SAM" id="MobiDB-lite"/>
    </source>
</evidence>
<feature type="region of interest" description="Disordered" evidence="1">
    <location>
        <begin position="1"/>
        <end position="23"/>
    </location>
</feature>
<keyword evidence="3" id="KW-1185">Reference proteome</keyword>
<reference evidence="2 3" key="1">
    <citation type="submission" date="2019-12" db="EMBL/GenBank/DDBJ databases">
        <authorList>
            <person name="Scholz U."/>
            <person name="Mascher M."/>
            <person name="Fiebig A."/>
        </authorList>
    </citation>
    <scope>NUCLEOTIDE SEQUENCE</scope>
</reference>
<dbReference type="EMBL" id="CACRZD030000001">
    <property type="protein sequence ID" value="CAA6654478.1"/>
    <property type="molecule type" value="Genomic_DNA"/>
</dbReference>
<evidence type="ECO:0000313" key="3">
    <source>
        <dbReference type="Proteomes" id="UP001189122"/>
    </source>
</evidence>
<name>A0A7I8IAB8_SPIIN</name>
<organism evidence="2">
    <name type="scientific">Spirodela intermedia</name>
    <name type="common">Intermediate duckweed</name>
    <dbReference type="NCBI Taxonomy" id="51605"/>
    <lineage>
        <taxon>Eukaryota</taxon>
        <taxon>Viridiplantae</taxon>
        <taxon>Streptophyta</taxon>
        <taxon>Embryophyta</taxon>
        <taxon>Tracheophyta</taxon>
        <taxon>Spermatophyta</taxon>
        <taxon>Magnoliopsida</taxon>
        <taxon>Liliopsida</taxon>
        <taxon>Araceae</taxon>
        <taxon>Lemnoideae</taxon>
        <taxon>Spirodela</taxon>
    </lineage>
</organism>
<dbReference type="AlphaFoldDB" id="A0A7I8IAB8"/>
<dbReference type="EMBL" id="LR743588">
    <property type="protein sequence ID" value="CAA2614694.1"/>
    <property type="molecule type" value="Genomic_DNA"/>
</dbReference>
<proteinExistence type="predicted"/>